<evidence type="ECO:0000313" key="4">
    <source>
        <dbReference type="EMBL" id="GED69344.1"/>
    </source>
</evidence>
<dbReference type="InterPro" id="IPR043129">
    <property type="entry name" value="ATPase_NBD"/>
</dbReference>
<reference evidence="5" key="2">
    <citation type="submission" date="2015-07" db="EMBL/GenBank/DDBJ databases">
        <title>MeaNS - Measles Nucleotide Surveillance Program.</title>
        <authorList>
            <person name="Tran T."/>
            <person name="Druce J."/>
        </authorList>
    </citation>
    <scope>NUCLEOTIDE SEQUENCE</scope>
    <source>
        <strain evidence="5">DSM 9887</strain>
    </source>
</reference>
<dbReference type="CDD" id="cd23763">
    <property type="entry name" value="ASKHA_ATPase_ROK"/>
    <property type="match status" value="1"/>
</dbReference>
<dbReference type="EMBL" id="BJON01000011">
    <property type="protein sequence ID" value="GED69344.1"/>
    <property type="molecule type" value="Genomic_DNA"/>
</dbReference>
<reference evidence="6" key="1">
    <citation type="submission" date="2015-07" db="EMBL/GenBank/DDBJ databases">
        <title>Genome sequencing project for genomic taxonomy and phylogenomics of Bacillus-like bacteria.</title>
        <authorList>
            <person name="Liu B."/>
            <person name="Wang J."/>
            <person name="Zhu Y."/>
            <person name="Liu G."/>
            <person name="Chen Q."/>
            <person name="Chen Z."/>
            <person name="Lan J."/>
            <person name="Che J."/>
            <person name="Ge C."/>
            <person name="Shi H."/>
            <person name="Pan Z."/>
            <person name="Liu X."/>
        </authorList>
    </citation>
    <scope>NUCLEOTIDE SEQUENCE [LARGE SCALE GENOMIC DNA]</scope>
    <source>
        <strain evidence="6">DSM 9887</strain>
    </source>
</reference>
<evidence type="ECO:0000256" key="3">
    <source>
        <dbReference type="ARBA" id="ARBA00022629"/>
    </source>
</evidence>
<dbReference type="InterPro" id="IPR036388">
    <property type="entry name" value="WH-like_DNA-bd_sf"/>
</dbReference>
<comment type="function">
    <text evidence="1">Transcriptional repressor of xylose-utilizing enzymes.</text>
</comment>
<dbReference type="Pfam" id="PF00480">
    <property type="entry name" value="ROK"/>
    <property type="match status" value="1"/>
</dbReference>
<dbReference type="SUPFAM" id="SSF46785">
    <property type="entry name" value="Winged helix' DNA-binding domain"/>
    <property type="match status" value="1"/>
</dbReference>
<gene>
    <name evidence="5" type="ORF">ADS79_33235</name>
    <name evidence="4" type="ORF">BRE01_30460</name>
</gene>
<accession>A0A0K9YJD1</accession>
<reference evidence="4 7" key="3">
    <citation type="submission" date="2019-06" db="EMBL/GenBank/DDBJ databases">
        <title>Whole genome shotgun sequence of Brevibacillus reuszeri NBRC 15719.</title>
        <authorList>
            <person name="Hosoyama A."/>
            <person name="Uohara A."/>
            <person name="Ohji S."/>
            <person name="Ichikawa N."/>
        </authorList>
    </citation>
    <scope>NUCLEOTIDE SEQUENCE [LARGE SCALE GENOMIC DNA]</scope>
    <source>
        <strain evidence="4 7">NBRC 15719</strain>
    </source>
</reference>
<dbReference type="InterPro" id="IPR036390">
    <property type="entry name" value="WH_DNA-bd_sf"/>
</dbReference>
<dbReference type="PANTHER" id="PTHR18964:SF149">
    <property type="entry name" value="BIFUNCTIONAL UDP-N-ACETYLGLUCOSAMINE 2-EPIMERASE_N-ACETYLMANNOSAMINE KINASE"/>
    <property type="match status" value="1"/>
</dbReference>
<evidence type="ECO:0000256" key="1">
    <source>
        <dbReference type="ARBA" id="ARBA00002486"/>
    </source>
</evidence>
<proteinExistence type="inferred from homology"/>
<protein>
    <submittedName>
        <fullName evidence="5">Transcriptional regulator</fullName>
    </submittedName>
</protein>
<comment type="caution">
    <text evidence="5">The sequence shown here is derived from an EMBL/GenBank/DDBJ whole genome shotgun (WGS) entry which is preliminary data.</text>
</comment>
<dbReference type="Proteomes" id="UP000319578">
    <property type="component" value="Unassembled WGS sequence"/>
</dbReference>
<name>A0A0K9YJD1_9BACL</name>
<dbReference type="PATRIC" id="fig|54915.3.peg.766"/>
<evidence type="ECO:0000313" key="5">
    <source>
        <dbReference type="EMBL" id="KNB68818.1"/>
    </source>
</evidence>
<comment type="similarity">
    <text evidence="2">Belongs to the ROK (NagC/XylR) family.</text>
</comment>
<dbReference type="SUPFAM" id="SSF53067">
    <property type="entry name" value="Actin-like ATPase domain"/>
    <property type="match status" value="1"/>
</dbReference>
<dbReference type="Gene3D" id="1.10.10.10">
    <property type="entry name" value="Winged helix-like DNA-binding domain superfamily/Winged helix DNA-binding domain"/>
    <property type="match status" value="1"/>
</dbReference>
<dbReference type="EMBL" id="LGIQ01000017">
    <property type="protein sequence ID" value="KNB68818.1"/>
    <property type="molecule type" value="Genomic_DNA"/>
</dbReference>
<dbReference type="STRING" id="54915.ADS79_33235"/>
<dbReference type="OrthoDB" id="9796533at2"/>
<dbReference type="Proteomes" id="UP000036834">
    <property type="component" value="Unassembled WGS sequence"/>
</dbReference>
<dbReference type="AlphaFoldDB" id="A0A0K9YJD1"/>
<dbReference type="PANTHER" id="PTHR18964">
    <property type="entry name" value="ROK (REPRESSOR, ORF, KINASE) FAMILY"/>
    <property type="match status" value="1"/>
</dbReference>
<dbReference type="Gene3D" id="3.30.420.40">
    <property type="match status" value="2"/>
</dbReference>
<dbReference type="InterPro" id="IPR000600">
    <property type="entry name" value="ROK"/>
</dbReference>
<dbReference type="RefSeq" id="WP_049742754.1">
    <property type="nucleotide sequence ID" value="NZ_BJON01000011.1"/>
</dbReference>
<keyword evidence="3" id="KW-0859">Xylose metabolism</keyword>
<keyword evidence="3" id="KW-0119">Carbohydrate metabolism</keyword>
<organism evidence="5 6">
    <name type="scientific">Brevibacillus reuszeri</name>
    <dbReference type="NCBI Taxonomy" id="54915"/>
    <lineage>
        <taxon>Bacteria</taxon>
        <taxon>Bacillati</taxon>
        <taxon>Bacillota</taxon>
        <taxon>Bacilli</taxon>
        <taxon>Bacillales</taxon>
        <taxon>Paenibacillaceae</taxon>
        <taxon>Brevibacillus</taxon>
    </lineage>
</organism>
<sequence>MRVPRKTGNSKLVKKLNKGEVLQQVIQHGQISRADISKETMLSRPCVSALVDEMIQEGLLHEVGMGDSKGGRKPILLEYNYQAYAIAGVIFEGSTLDMAIADLKGEFLARYRKRLALPSNGETVIEDLAAGLAQLLEESGIKRDRLLGVGVGLQGVTQRGSGTVSFSPSTGWMGSPIQQNIEERLGLPVIIDNDVNMMTLGEYVRGAGVGHSNVVYMYVGTGIGAGIILDGQFYRGSHEAAGEIGFMMIGPVHNRPNGASGVFETNYSTSGILQQAKGFLSDLQEGSSVIEELIRLARQNHADAQRLLDDVYRHWAYGMANIVSVLNPELLILSGEMVHVDEEGVKRIHDWLNEWVPEVPSLEKASLGERAGLIGAVHCVLEAFPFRRLLDKE</sequence>
<dbReference type="GO" id="GO:0042732">
    <property type="term" value="P:D-xylose metabolic process"/>
    <property type="evidence" value="ECO:0007669"/>
    <property type="project" value="UniProtKB-KW"/>
</dbReference>
<evidence type="ECO:0000313" key="7">
    <source>
        <dbReference type="Proteomes" id="UP000319578"/>
    </source>
</evidence>
<keyword evidence="7" id="KW-1185">Reference proteome</keyword>
<evidence type="ECO:0000256" key="2">
    <source>
        <dbReference type="ARBA" id="ARBA00006479"/>
    </source>
</evidence>
<evidence type="ECO:0000313" key="6">
    <source>
        <dbReference type="Proteomes" id="UP000036834"/>
    </source>
</evidence>